<evidence type="ECO:0000313" key="2">
    <source>
        <dbReference type="Proteomes" id="UP000003828"/>
    </source>
</evidence>
<gene>
    <name evidence="1" type="ORF">ARGLB_037_00520</name>
</gene>
<protein>
    <submittedName>
        <fullName evidence="1">Uncharacterized protein</fullName>
    </submittedName>
</protein>
<name>H0QKK3_ARTG1</name>
<proteinExistence type="predicted"/>
<keyword evidence="2" id="KW-1185">Reference proteome</keyword>
<accession>H0QKK3</accession>
<dbReference type="AlphaFoldDB" id="H0QKK3"/>
<sequence length="71" mass="6977">MAAGRAGVTGGDGEILVVPAKLSAALPSLGLFAVGHAWTMQVKGFGGNGLMGSLRVPVQKMAAAMKGGTLP</sequence>
<reference evidence="1 2" key="1">
    <citation type="submission" date="2011-12" db="EMBL/GenBank/DDBJ databases">
        <title>Whole genome shotgun sequence of Arthrobacter globiformis NBRC 12137.</title>
        <authorList>
            <person name="Miyazawa S."/>
            <person name="Hosoyama A."/>
            <person name="Tsuchikane K."/>
            <person name="Katsumata H."/>
            <person name="Yamazaki S."/>
            <person name="Fujita N."/>
        </authorList>
    </citation>
    <scope>NUCLEOTIDE SEQUENCE [LARGE SCALE GENOMIC DNA]</scope>
    <source>
        <strain evidence="1 2">NBRC 12137</strain>
    </source>
</reference>
<evidence type="ECO:0000313" key="1">
    <source>
        <dbReference type="EMBL" id="GAB13202.1"/>
    </source>
</evidence>
<dbReference type="EMBL" id="BAEG01000037">
    <property type="protein sequence ID" value="GAB13202.1"/>
    <property type="molecule type" value="Genomic_DNA"/>
</dbReference>
<organism evidence="1 2">
    <name type="scientific">Arthrobacter globiformis (strain ATCC 8010 / DSM 20124 / JCM 1332 / NBRC 12137 / NCIMB 8907 / NRRL B-2979 / 168)</name>
    <dbReference type="NCBI Taxonomy" id="1077972"/>
    <lineage>
        <taxon>Bacteria</taxon>
        <taxon>Bacillati</taxon>
        <taxon>Actinomycetota</taxon>
        <taxon>Actinomycetes</taxon>
        <taxon>Micrococcales</taxon>
        <taxon>Micrococcaceae</taxon>
        <taxon>Arthrobacter</taxon>
    </lineage>
</organism>
<dbReference type="STRING" id="1077972.ARGLB_037_00520"/>
<dbReference type="Proteomes" id="UP000003828">
    <property type="component" value="Unassembled WGS sequence"/>
</dbReference>
<comment type="caution">
    <text evidence="1">The sequence shown here is derived from an EMBL/GenBank/DDBJ whole genome shotgun (WGS) entry which is preliminary data.</text>
</comment>